<gene>
    <name evidence="5" type="primary">vapC</name>
    <name evidence="7" type="ORF">SAMN02746019_00024520</name>
</gene>
<keyword evidence="1 5" id="KW-1277">Toxin-antitoxin system</keyword>
<dbReference type="GO" id="GO:0000287">
    <property type="term" value="F:magnesium ion binding"/>
    <property type="evidence" value="ECO:0007669"/>
    <property type="project" value="UniProtKB-UniRule"/>
</dbReference>
<keyword evidence="5" id="KW-0460">Magnesium</keyword>
<evidence type="ECO:0000259" key="6">
    <source>
        <dbReference type="Pfam" id="PF01850"/>
    </source>
</evidence>
<dbReference type="PANTHER" id="PTHR42188">
    <property type="entry name" value="23S RRNA-SPECIFIC ENDONUCLEASE VAPC20"/>
    <property type="match status" value="1"/>
</dbReference>
<dbReference type="GO" id="GO:0016787">
    <property type="term" value="F:hydrolase activity"/>
    <property type="evidence" value="ECO:0007669"/>
    <property type="project" value="UniProtKB-KW"/>
</dbReference>
<dbReference type="RefSeq" id="WP_088570238.1">
    <property type="nucleotide sequence ID" value="NZ_FYEK01000007.1"/>
</dbReference>
<keyword evidence="2 5" id="KW-0540">Nuclease</keyword>
<reference evidence="8" key="1">
    <citation type="submission" date="2017-06" db="EMBL/GenBank/DDBJ databases">
        <authorList>
            <person name="Varghese N."/>
            <person name="Submissions S."/>
        </authorList>
    </citation>
    <scope>NUCLEOTIDE SEQUENCE [LARGE SCALE GENOMIC DNA]</scope>
    <source>
        <strain evidence="8">JAD2</strain>
    </source>
</reference>
<dbReference type="EC" id="3.1.-.-" evidence="5"/>
<feature type="binding site" evidence="5">
    <location>
        <position position="8"/>
    </location>
    <ligand>
        <name>Mg(2+)</name>
        <dbReference type="ChEBI" id="CHEBI:18420"/>
    </ligand>
</feature>
<evidence type="ECO:0000313" key="7">
    <source>
        <dbReference type="EMBL" id="SNB59428.1"/>
    </source>
</evidence>
<proteinExistence type="inferred from homology"/>
<keyword evidence="8" id="KW-1185">Reference proteome</keyword>
<feature type="binding site" evidence="5">
    <location>
        <position position="103"/>
    </location>
    <ligand>
        <name>Mg(2+)</name>
        <dbReference type="ChEBI" id="CHEBI:18420"/>
    </ligand>
</feature>
<dbReference type="GO" id="GO:0004521">
    <property type="term" value="F:RNA endonuclease activity"/>
    <property type="evidence" value="ECO:0007669"/>
    <property type="project" value="InterPro"/>
</dbReference>
<dbReference type="EMBL" id="FYEK01000007">
    <property type="protein sequence ID" value="SNB59428.1"/>
    <property type="molecule type" value="Genomic_DNA"/>
</dbReference>
<comment type="similarity">
    <text evidence="5">Belongs to the PINc/VapC protein family.</text>
</comment>
<dbReference type="OrthoDB" id="164456at2"/>
<dbReference type="SUPFAM" id="SSF88723">
    <property type="entry name" value="PIN domain-like"/>
    <property type="match status" value="1"/>
</dbReference>
<dbReference type="InterPro" id="IPR002716">
    <property type="entry name" value="PIN_dom"/>
</dbReference>
<evidence type="ECO:0000256" key="4">
    <source>
        <dbReference type="ARBA" id="ARBA00022801"/>
    </source>
</evidence>
<evidence type="ECO:0000256" key="2">
    <source>
        <dbReference type="ARBA" id="ARBA00022722"/>
    </source>
</evidence>
<keyword evidence="4 5" id="KW-0378">Hydrolase</keyword>
<dbReference type="Pfam" id="PF01850">
    <property type="entry name" value="PIN"/>
    <property type="match status" value="1"/>
</dbReference>
<accession>A0A212QJB1</accession>
<dbReference type="InterPro" id="IPR039018">
    <property type="entry name" value="VapC20-like"/>
</dbReference>
<organism evidence="7 8">
    <name type="scientific">Thermoflexus hugenholtzii JAD2</name>
    <dbReference type="NCBI Taxonomy" id="877466"/>
    <lineage>
        <taxon>Bacteria</taxon>
        <taxon>Bacillati</taxon>
        <taxon>Chloroflexota</taxon>
        <taxon>Thermoflexia</taxon>
        <taxon>Thermoflexales</taxon>
        <taxon>Thermoflexaceae</taxon>
        <taxon>Thermoflexus</taxon>
    </lineage>
</organism>
<evidence type="ECO:0000256" key="1">
    <source>
        <dbReference type="ARBA" id="ARBA00022649"/>
    </source>
</evidence>
<dbReference type="AlphaFoldDB" id="A0A212QJB1"/>
<comment type="function">
    <text evidence="5">Toxic component of a toxin-antitoxin (TA) system. An RNase.</text>
</comment>
<dbReference type="GO" id="GO:0090729">
    <property type="term" value="F:toxin activity"/>
    <property type="evidence" value="ECO:0007669"/>
    <property type="project" value="UniProtKB-KW"/>
</dbReference>
<comment type="cofactor">
    <cofactor evidence="5">
        <name>Mg(2+)</name>
        <dbReference type="ChEBI" id="CHEBI:18420"/>
    </cofactor>
</comment>
<dbReference type="Gene3D" id="3.40.50.1010">
    <property type="entry name" value="5'-nuclease"/>
    <property type="match status" value="1"/>
</dbReference>
<feature type="domain" description="PIN" evidence="6">
    <location>
        <begin position="5"/>
        <end position="129"/>
    </location>
</feature>
<name>A0A212QJB1_9CHLR</name>
<evidence type="ECO:0000313" key="8">
    <source>
        <dbReference type="Proteomes" id="UP000197025"/>
    </source>
</evidence>
<dbReference type="GO" id="GO:0016075">
    <property type="term" value="P:rRNA catabolic process"/>
    <property type="evidence" value="ECO:0007669"/>
    <property type="project" value="TreeGrafter"/>
</dbReference>
<dbReference type="PANTHER" id="PTHR42188:SF1">
    <property type="entry name" value="23S RRNA-SPECIFIC ENDONUCLEASE VAPC20"/>
    <property type="match status" value="1"/>
</dbReference>
<dbReference type="Proteomes" id="UP000197025">
    <property type="component" value="Unassembled WGS sequence"/>
</dbReference>
<protein>
    <recommendedName>
        <fullName evidence="5">Ribonuclease VapC</fullName>
        <shortName evidence="5">RNase VapC</shortName>
        <ecNumber evidence="5">3.1.-.-</ecNumber>
    </recommendedName>
    <alternativeName>
        <fullName evidence="5">Toxin VapC</fullName>
    </alternativeName>
</protein>
<evidence type="ECO:0000256" key="5">
    <source>
        <dbReference type="HAMAP-Rule" id="MF_00265"/>
    </source>
</evidence>
<sequence length="141" mass="16561">MRRRILVDTSALFALVDSRDPHHALARETALQYRNAEHILLDLVWMETITLVKRALGPQMAIETGKKLLEGPPFMFYPVKGDDFWESWMIFQRFSDKEWSFVDCAILHMAQRLGVPEVFSFDRHFDQMSGLGIRRIPLRLR</sequence>
<dbReference type="InterPro" id="IPR022907">
    <property type="entry name" value="VapC_family"/>
</dbReference>
<dbReference type="HAMAP" id="MF_00265">
    <property type="entry name" value="VapC_Nob1"/>
    <property type="match status" value="1"/>
</dbReference>
<dbReference type="InterPro" id="IPR029060">
    <property type="entry name" value="PIN-like_dom_sf"/>
</dbReference>
<keyword evidence="5" id="KW-0800">Toxin</keyword>
<keyword evidence="3 5" id="KW-0479">Metal-binding</keyword>
<dbReference type="InParanoid" id="A0A212QJB1"/>
<evidence type="ECO:0000256" key="3">
    <source>
        <dbReference type="ARBA" id="ARBA00022723"/>
    </source>
</evidence>